<evidence type="ECO:0000313" key="2">
    <source>
        <dbReference type="EMBL" id="QGM46135.1"/>
    </source>
</evidence>
<name>A0A6B8KGN5_9HYPH</name>
<evidence type="ECO:0000313" key="3">
    <source>
        <dbReference type="Proteomes" id="UP000309061"/>
    </source>
</evidence>
<reference evidence="2 3" key="1">
    <citation type="submission" date="2019-11" db="EMBL/GenBank/DDBJ databases">
        <title>The genome sequence of Methylocystis heyeri.</title>
        <authorList>
            <person name="Oshkin I.Y."/>
            <person name="Miroshnikov K."/>
            <person name="Dedysh S.N."/>
        </authorList>
    </citation>
    <scope>NUCLEOTIDE SEQUENCE [LARGE SCALE GENOMIC DNA]</scope>
    <source>
        <strain evidence="2 3">H2</strain>
    </source>
</reference>
<dbReference type="InterPro" id="IPR001387">
    <property type="entry name" value="Cro/C1-type_HTH"/>
</dbReference>
<dbReference type="InterPro" id="IPR010982">
    <property type="entry name" value="Lambda_DNA-bd_dom_sf"/>
</dbReference>
<organism evidence="2 3">
    <name type="scientific">Methylocystis heyeri</name>
    <dbReference type="NCBI Taxonomy" id="391905"/>
    <lineage>
        <taxon>Bacteria</taxon>
        <taxon>Pseudomonadati</taxon>
        <taxon>Pseudomonadota</taxon>
        <taxon>Alphaproteobacteria</taxon>
        <taxon>Hyphomicrobiales</taxon>
        <taxon>Methylocystaceae</taxon>
        <taxon>Methylocystis</taxon>
    </lineage>
</organism>
<dbReference type="KEGG" id="mhey:H2LOC_010750"/>
<dbReference type="PROSITE" id="PS50943">
    <property type="entry name" value="HTH_CROC1"/>
    <property type="match status" value="1"/>
</dbReference>
<dbReference type="SUPFAM" id="SSF47413">
    <property type="entry name" value="lambda repressor-like DNA-binding domains"/>
    <property type="match status" value="1"/>
</dbReference>
<proteinExistence type="predicted"/>
<feature type="domain" description="HTH cro/C1-type" evidence="1">
    <location>
        <begin position="31"/>
        <end position="71"/>
    </location>
</feature>
<accession>A0A6B8KGN5</accession>
<dbReference type="GO" id="GO:0003677">
    <property type="term" value="F:DNA binding"/>
    <property type="evidence" value="ECO:0007669"/>
    <property type="project" value="InterPro"/>
</dbReference>
<dbReference type="Pfam" id="PF01381">
    <property type="entry name" value="HTH_3"/>
    <property type="match status" value="1"/>
</dbReference>
<dbReference type="Gene3D" id="1.10.260.40">
    <property type="entry name" value="lambda repressor-like DNA-binding domains"/>
    <property type="match status" value="1"/>
</dbReference>
<evidence type="ECO:0000259" key="1">
    <source>
        <dbReference type="PROSITE" id="PS50943"/>
    </source>
</evidence>
<keyword evidence="3" id="KW-1185">Reference proteome</keyword>
<dbReference type="EMBL" id="CP046052">
    <property type="protein sequence ID" value="QGM46135.1"/>
    <property type="molecule type" value="Genomic_DNA"/>
</dbReference>
<dbReference type="SMART" id="SM00530">
    <property type="entry name" value="HTH_XRE"/>
    <property type="match status" value="1"/>
</dbReference>
<dbReference type="CDD" id="cd00093">
    <property type="entry name" value="HTH_XRE"/>
    <property type="match status" value="1"/>
</dbReference>
<dbReference type="AlphaFoldDB" id="A0A6B8KGN5"/>
<gene>
    <name evidence="2" type="ORF">H2LOC_010750</name>
</gene>
<dbReference type="Proteomes" id="UP000309061">
    <property type="component" value="Chromosome"/>
</dbReference>
<sequence length="75" mass="8138">MPEKSPHPAVHPFIRFALGEARKKSKTVVSVAKMAGIDASLISHWKRGSCSPTLANIEAVLNALGYELILRKVAK</sequence>
<protein>
    <submittedName>
        <fullName evidence="2">Helix-turn-helix domain-containing protein</fullName>
    </submittedName>
</protein>